<protein>
    <submittedName>
        <fullName evidence="10">Cytochrome P450- family 76- subfamily G-polypeptide 1</fullName>
    </submittedName>
</protein>
<name>A0A9N7RA52_STRHE</name>
<dbReference type="FunFam" id="1.10.630.10:FF:000163">
    <property type="entry name" value="Geraniol 8-hydroxylase"/>
    <property type="match status" value="1"/>
</dbReference>
<dbReference type="GO" id="GO:0016705">
    <property type="term" value="F:oxidoreductase activity, acting on paired donors, with incorporation or reduction of molecular oxygen"/>
    <property type="evidence" value="ECO:0007669"/>
    <property type="project" value="InterPro"/>
</dbReference>
<dbReference type="SUPFAM" id="SSF48264">
    <property type="entry name" value="Cytochrome P450"/>
    <property type="match status" value="1"/>
</dbReference>
<dbReference type="InterPro" id="IPR036396">
    <property type="entry name" value="Cyt_P450_sf"/>
</dbReference>
<sequence>MEIEFFLNSINPLITISLLALLLLLLSLLRRKPTGKTPPGPTGIPVLGNLLQLGDLPHESMHNWRGPHGPVLWLRLGSVGTLVVQSPTAAAELFKKHDLPFSDRRAPHAVTALDFGRGTLSMSRFGPRWRALRRLFSSEFLVGSRVAAGAGLRRRLRDDTVRWILEESAAGRAREETGYIQLGLPLFAMAFNLVGNVVLSRDLISDANDWESRQFFDCMRRAIELAGTPNLADYLPWLEWADPSGMRKEMEKNLGVTMRITARFVRERLDEREARKFREGDKDFLDVLLECDGMTEKDINIIITEMFFAASDTTSISIEWGFAELLRSPRTFVKVREELDRVVGVDRRVDEKDIENMPYLQAVVKEALRLHPVLPLLPRNTHMDTNYMGYHIPKDTQVFVNVWSIGRDPEVWPDPLEFRPERFLGSDIEYKGQHFELIPFGSGRRICVGLLLAHRMVHLAIASLVQLFDWDLGPGVRPEDIDREEKLGLTLRKKNPLFVIPTKRINC</sequence>
<evidence type="ECO:0000256" key="2">
    <source>
        <dbReference type="ARBA" id="ARBA00010617"/>
    </source>
</evidence>
<dbReference type="PANTHER" id="PTHR47950">
    <property type="entry name" value="CYTOCHROME P450, FAMILY 76, SUBFAMILY C, POLYPEPTIDE 5-RELATED"/>
    <property type="match status" value="1"/>
</dbReference>
<evidence type="ECO:0000256" key="3">
    <source>
        <dbReference type="ARBA" id="ARBA00022617"/>
    </source>
</evidence>
<dbReference type="PRINTS" id="PR00463">
    <property type="entry name" value="EP450I"/>
</dbReference>
<dbReference type="InterPro" id="IPR001128">
    <property type="entry name" value="Cyt_P450"/>
</dbReference>
<keyword evidence="4 8" id="KW-0479">Metal-binding</keyword>
<evidence type="ECO:0000256" key="7">
    <source>
        <dbReference type="ARBA" id="ARBA00023033"/>
    </source>
</evidence>
<evidence type="ECO:0000256" key="8">
    <source>
        <dbReference type="PIRSR" id="PIRSR602401-1"/>
    </source>
</evidence>
<evidence type="ECO:0000313" key="11">
    <source>
        <dbReference type="Proteomes" id="UP001153555"/>
    </source>
</evidence>
<dbReference type="GO" id="GO:0004497">
    <property type="term" value="F:monooxygenase activity"/>
    <property type="evidence" value="ECO:0007669"/>
    <property type="project" value="UniProtKB-KW"/>
</dbReference>
<keyword evidence="11" id="KW-1185">Reference proteome</keyword>
<dbReference type="CDD" id="cd11073">
    <property type="entry name" value="CYP76-like"/>
    <property type="match status" value="1"/>
</dbReference>
<organism evidence="10 11">
    <name type="scientific">Striga hermonthica</name>
    <name type="common">Purple witchweed</name>
    <name type="synonym">Buchnera hermonthica</name>
    <dbReference type="NCBI Taxonomy" id="68872"/>
    <lineage>
        <taxon>Eukaryota</taxon>
        <taxon>Viridiplantae</taxon>
        <taxon>Streptophyta</taxon>
        <taxon>Embryophyta</taxon>
        <taxon>Tracheophyta</taxon>
        <taxon>Spermatophyta</taxon>
        <taxon>Magnoliopsida</taxon>
        <taxon>eudicotyledons</taxon>
        <taxon>Gunneridae</taxon>
        <taxon>Pentapetalae</taxon>
        <taxon>asterids</taxon>
        <taxon>lamiids</taxon>
        <taxon>Lamiales</taxon>
        <taxon>Orobanchaceae</taxon>
        <taxon>Buchnereae</taxon>
        <taxon>Striga</taxon>
    </lineage>
</organism>
<dbReference type="GO" id="GO:0020037">
    <property type="term" value="F:heme binding"/>
    <property type="evidence" value="ECO:0007669"/>
    <property type="project" value="InterPro"/>
</dbReference>
<comment type="caution">
    <text evidence="10">The sequence shown here is derived from an EMBL/GenBank/DDBJ whole genome shotgun (WGS) entry which is preliminary data.</text>
</comment>
<evidence type="ECO:0000256" key="5">
    <source>
        <dbReference type="ARBA" id="ARBA00023002"/>
    </source>
</evidence>
<evidence type="ECO:0000256" key="1">
    <source>
        <dbReference type="ARBA" id="ARBA00004167"/>
    </source>
</evidence>
<evidence type="ECO:0000256" key="4">
    <source>
        <dbReference type="ARBA" id="ARBA00022723"/>
    </source>
</evidence>
<keyword evidence="6 8" id="KW-0408">Iron</keyword>
<accession>A0A9N7RA52</accession>
<dbReference type="Gene3D" id="1.10.630.10">
    <property type="entry name" value="Cytochrome P450"/>
    <property type="match status" value="1"/>
</dbReference>
<evidence type="ECO:0000256" key="9">
    <source>
        <dbReference type="RuleBase" id="RU000461"/>
    </source>
</evidence>
<dbReference type="AlphaFoldDB" id="A0A9N7RA52"/>
<reference evidence="10" key="1">
    <citation type="submission" date="2019-12" db="EMBL/GenBank/DDBJ databases">
        <authorList>
            <person name="Scholes J."/>
        </authorList>
    </citation>
    <scope>NUCLEOTIDE SEQUENCE</scope>
</reference>
<dbReference type="PRINTS" id="PR00385">
    <property type="entry name" value="P450"/>
</dbReference>
<comment type="similarity">
    <text evidence="2 9">Belongs to the cytochrome P450 family.</text>
</comment>
<feature type="binding site" description="axial binding residue" evidence="8">
    <location>
        <position position="447"/>
    </location>
    <ligand>
        <name>heme</name>
        <dbReference type="ChEBI" id="CHEBI:30413"/>
    </ligand>
    <ligandPart>
        <name>Fe</name>
        <dbReference type="ChEBI" id="CHEBI:18248"/>
    </ligandPart>
</feature>
<comment type="cofactor">
    <cofactor evidence="8">
        <name>heme</name>
        <dbReference type="ChEBI" id="CHEBI:30413"/>
    </cofactor>
</comment>
<dbReference type="InterPro" id="IPR017972">
    <property type="entry name" value="Cyt_P450_CS"/>
</dbReference>
<gene>
    <name evidence="10" type="ORF">SHERM_17750</name>
</gene>
<dbReference type="PANTHER" id="PTHR47950:SF15">
    <property type="entry name" value="CYTOCHROME P450"/>
    <property type="match status" value="1"/>
</dbReference>
<evidence type="ECO:0000313" key="10">
    <source>
        <dbReference type="EMBL" id="CAA0818859.1"/>
    </source>
</evidence>
<dbReference type="OrthoDB" id="1055148at2759"/>
<keyword evidence="7 9" id="KW-0503">Monooxygenase</keyword>
<dbReference type="EMBL" id="CACSLK010017620">
    <property type="protein sequence ID" value="CAA0818859.1"/>
    <property type="molecule type" value="Genomic_DNA"/>
</dbReference>
<dbReference type="Pfam" id="PF00067">
    <property type="entry name" value="p450"/>
    <property type="match status" value="1"/>
</dbReference>
<comment type="subcellular location">
    <subcellularLocation>
        <location evidence="1">Membrane</location>
        <topology evidence="1">Single-pass membrane protein</topology>
    </subcellularLocation>
</comment>
<dbReference type="GO" id="GO:0016020">
    <property type="term" value="C:membrane"/>
    <property type="evidence" value="ECO:0007669"/>
    <property type="project" value="UniProtKB-SubCell"/>
</dbReference>
<dbReference type="InterPro" id="IPR002401">
    <property type="entry name" value="Cyt_P450_E_grp-I"/>
</dbReference>
<dbReference type="PROSITE" id="PS00086">
    <property type="entry name" value="CYTOCHROME_P450"/>
    <property type="match status" value="1"/>
</dbReference>
<evidence type="ECO:0000256" key="6">
    <source>
        <dbReference type="ARBA" id="ARBA00023004"/>
    </source>
</evidence>
<dbReference type="Proteomes" id="UP001153555">
    <property type="component" value="Unassembled WGS sequence"/>
</dbReference>
<dbReference type="GO" id="GO:0005506">
    <property type="term" value="F:iron ion binding"/>
    <property type="evidence" value="ECO:0007669"/>
    <property type="project" value="InterPro"/>
</dbReference>
<proteinExistence type="inferred from homology"/>
<keyword evidence="5 9" id="KW-0560">Oxidoreductase</keyword>
<keyword evidence="3 8" id="KW-0349">Heme</keyword>